<proteinExistence type="predicted"/>
<dbReference type="EMBL" id="SSMQ01000158">
    <property type="protein sequence ID" value="TKC90014.1"/>
    <property type="molecule type" value="Genomic_DNA"/>
</dbReference>
<dbReference type="AlphaFoldDB" id="A0A4U1I954"/>
<name>A0A4U1I954_9BACT</name>
<feature type="compositionally biased region" description="Pro residues" evidence="1">
    <location>
        <begin position="205"/>
        <end position="218"/>
    </location>
</feature>
<feature type="domain" description="ParB-like N-terminal" evidence="2">
    <location>
        <begin position="241"/>
        <end position="326"/>
    </location>
</feature>
<sequence length="615" mass="66159">MKHLSYDSYLAIRAELEGKLDHVPVGERVCIDAFLVAVAELELFYGDIDAAEIESRLLDIEEKRQALLWEVPLLVEQGRLPVAVLAAARQPMVAALPASPAVTMASVAIDVGTAIAVCVSKVMGTLREQGTDDENALVKVFDEAHNQYNASHHDPSMEARQGAERAWMDATRALLPAIARRDPEFYATLSGHVPGPTSPTGVAVPPAPAPPPSAPPIPSCLGKRRFRTDVLDPRKLGQYWRNNEIFPLASENDARFRELVQDVRDHGITRPLVVTGENCASAPGTVLGGHRRRRAAIDANLREVPVVVHDGLTADEEYEIFLRDNLADLHGRKLSPKQKADLEKRLAGLHTVGKGRRTDLKTSVKNNQGDGAPASAPGGPQTTRAKVAAEVGDSPSTITARQTCFFSPLSTEALREAVDARKLKENPAAAIIRSVQREPGIREAVKAYEAGTVTATDQAKLEEAQRRVDEELAKRLATPRKKKTPKADAAAAETESSKPLPAGGDAPPAGAPPIFQDRPELEEGLRHLKASHALFVSVANGWAKGPGRDIAKAAPAMVAIVKQLGVMIEQVRDTLIPREVCAACDAESEECAVCGGTGWLSRTPQETVRRGGSKE</sequence>
<dbReference type="GO" id="GO:0007059">
    <property type="term" value="P:chromosome segregation"/>
    <property type="evidence" value="ECO:0007669"/>
    <property type="project" value="TreeGrafter"/>
</dbReference>
<dbReference type="InterPro" id="IPR036086">
    <property type="entry name" value="ParB/Sulfiredoxin_sf"/>
</dbReference>
<evidence type="ECO:0000256" key="1">
    <source>
        <dbReference type="SAM" id="MobiDB-lite"/>
    </source>
</evidence>
<gene>
    <name evidence="3" type="ORF">E8A74_51230</name>
</gene>
<dbReference type="SMART" id="SM00470">
    <property type="entry name" value="ParB"/>
    <property type="match status" value="1"/>
</dbReference>
<dbReference type="OrthoDB" id="2666370at2"/>
<dbReference type="GO" id="GO:0005694">
    <property type="term" value="C:chromosome"/>
    <property type="evidence" value="ECO:0007669"/>
    <property type="project" value="TreeGrafter"/>
</dbReference>
<feature type="region of interest" description="Disordered" evidence="1">
    <location>
        <begin position="198"/>
        <end position="221"/>
    </location>
</feature>
<reference evidence="3 4" key="1">
    <citation type="submission" date="2019-04" db="EMBL/GenBank/DDBJ databases">
        <authorList>
            <person name="Li Y."/>
            <person name="Wang J."/>
        </authorList>
    </citation>
    <scope>NUCLEOTIDE SEQUENCE [LARGE SCALE GENOMIC DNA]</scope>
    <source>
        <strain evidence="3 4">DSM 14668</strain>
    </source>
</reference>
<dbReference type="PANTHER" id="PTHR33375:SF1">
    <property type="entry name" value="CHROMOSOME-PARTITIONING PROTEIN PARB-RELATED"/>
    <property type="match status" value="1"/>
</dbReference>
<comment type="caution">
    <text evidence="3">The sequence shown here is derived from an EMBL/GenBank/DDBJ whole genome shotgun (WGS) entry which is preliminary data.</text>
</comment>
<dbReference type="Pfam" id="PF02195">
    <property type="entry name" value="ParB_N"/>
    <property type="match status" value="1"/>
</dbReference>
<feature type="compositionally biased region" description="Low complexity" evidence="1">
    <location>
        <begin position="499"/>
        <end position="508"/>
    </location>
</feature>
<evidence type="ECO:0000259" key="2">
    <source>
        <dbReference type="SMART" id="SM00470"/>
    </source>
</evidence>
<dbReference type="InterPro" id="IPR003115">
    <property type="entry name" value="ParB_N"/>
</dbReference>
<protein>
    <recommendedName>
        <fullName evidence="2">ParB-like N-terminal domain-containing protein</fullName>
    </recommendedName>
</protein>
<dbReference type="PANTHER" id="PTHR33375">
    <property type="entry name" value="CHROMOSOME-PARTITIONING PROTEIN PARB-RELATED"/>
    <property type="match status" value="1"/>
</dbReference>
<feature type="region of interest" description="Disordered" evidence="1">
    <location>
        <begin position="473"/>
        <end position="516"/>
    </location>
</feature>
<organism evidence="3 4">
    <name type="scientific">Polyangium fumosum</name>
    <dbReference type="NCBI Taxonomy" id="889272"/>
    <lineage>
        <taxon>Bacteria</taxon>
        <taxon>Pseudomonadati</taxon>
        <taxon>Myxococcota</taxon>
        <taxon>Polyangia</taxon>
        <taxon>Polyangiales</taxon>
        <taxon>Polyangiaceae</taxon>
        <taxon>Polyangium</taxon>
    </lineage>
</organism>
<evidence type="ECO:0000313" key="4">
    <source>
        <dbReference type="Proteomes" id="UP000309215"/>
    </source>
</evidence>
<dbReference type="SUPFAM" id="SSF110849">
    <property type="entry name" value="ParB/Sulfiredoxin"/>
    <property type="match status" value="1"/>
</dbReference>
<feature type="region of interest" description="Disordered" evidence="1">
    <location>
        <begin position="350"/>
        <end position="382"/>
    </location>
</feature>
<dbReference type="Gene3D" id="3.90.1530.10">
    <property type="entry name" value="Conserved hypothetical protein from pyrococcus furiosus pfu- 392566-001, ParB domain"/>
    <property type="match status" value="1"/>
</dbReference>
<dbReference type="InterPro" id="IPR050336">
    <property type="entry name" value="Chromosome_partition/occlusion"/>
</dbReference>
<keyword evidence="4" id="KW-1185">Reference proteome</keyword>
<dbReference type="RefSeq" id="WP_136936524.1">
    <property type="nucleotide sequence ID" value="NZ_SSMQ01000158.1"/>
</dbReference>
<feature type="compositionally biased region" description="Low complexity" evidence="1">
    <location>
        <begin position="371"/>
        <end position="380"/>
    </location>
</feature>
<accession>A0A4U1I954</accession>
<dbReference type="Proteomes" id="UP000309215">
    <property type="component" value="Unassembled WGS sequence"/>
</dbReference>
<evidence type="ECO:0000313" key="3">
    <source>
        <dbReference type="EMBL" id="TKC90014.1"/>
    </source>
</evidence>